<evidence type="ECO:0000256" key="18">
    <source>
        <dbReference type="ARBA" id="ARBA00023228"/>
    </source>
</evidence>
<feature type="signal peptide" evidence="21">
    <location>
        <begin position="1"/>
        <end position="26"/>
    </location>
</feature>
<accession>A0AAU7ZS35</accession>
<evidence type="ECO:0000256" key="19">
    <source>
        <dbReference type="ARBA" id="ARBA00025833"/>
    </source>
</evidence>
<evidence type="ECO:0000256" key="14">
    <source>
        <dbReference type="ARBA" id="ARBA00023034"/>
    </source>
</evidence>
<dbReference type="PANTHER" id="PTHR12053">
    <property type="entry name" value="PROTEASE FAMILY M28 PLASMA GLUTAMATE CARBOXYPEPTIDASE-RELATED"/>
    <property type="match status" value="1"/>
</dbReference>
<dbReference type="InterPro" id="IPR039866">
    <property type="entry name" value="CPQ"/>
</dbReference>
<dbReference type="GO" id="GO:0004180">
    <property type="term" value="F:carboxypeptidase activity"/>
    <property type="evidence" value="ECO:0007669"/>
    <property type="project" value="UniProtKB-KW"/>
</dbReference>
<evidence type="ECO:0000313" key="23">
    <source>
        <dbReference type="EMBL" id="XCB33761.1"/>
    </source>
</evidence>
<proteinExistence type="predicted"/>
<evidence type="ECO:0000256" key="4">
    <source>
        <dbReference type="ARBA" id="ARBA00004613"/>
    </source>
</evidence>
<comment type="subcellular location">
    <subcellularLocation>
        <location evidence="1">Endoplasmic reticulum</location>
    </subcellularLocation>
    <subcellularLocation>
        <location evidence="3">Golgi apparatus</location>
    </subcellularLocation>
    <subcellularLocation>
        <location evidence="2">Lysosome</location>
    </subcellularLocation>
    <subcellularLocation>
        <location evidence="4">Secreted</location>
    </subcellularLocation>
</comment>
<keyword evidence="10 21" id="KW-0732">Signal</keyword>
<dbReference type="EMBL" id="CP132942">
    <property type="protein sequence ID" value="XCB33761.1"/>
    <property type="molecule type" value="Genomic_DNA"/>
</dbReference>
<evidence type="ECO:0000256" key="20">
    <source>
        <dbReference type="ARBA" id="ARBA00033328"/>
    </source>
</evidence>
<feature type="domain" description="Peptidase M28" evidence="22">
    <location>
        <begin position="333"/>
        <end position="542"/>
    </location>
</feature>
<dbReference type="Pfam" id="PF04389">
    <property type="entry name" value="Peptidase_M28"/>
    <property type="match status" value="1"/>
</dbReference>
<keyword evidence="8" id="KW-0645">Protease</keyword>
<evidence type="ECO:0000256" key="16">
    <source>
        <dbReference type="ARBA" id="ARBA00023145"/>
    </source>
</evidence>
<dbReference type="Gene3D" id="3.40.630.10">
    <property type="entry name" value="Zn peptidases"/>
    <property type="match status" value="1"/>
</dbReference>
<keyword evidence="17" id="KW-0325">Glycoprotein</keyword>
<reference evidence="23" key="2">
    <citation type="journal article" date="2024" name="Environ. Microbiol.">
        <title>Genome analysis and description of Tunturibacter gen. nov. expands the diversity of Terriglobia in tundra soils.</title>
        <authorList>
            <person name="Messyasz A."/>
            <person name="Mannisto M.K."/>
            <person name="Kerkhof L.J."/>
            <person name="Haggblom M.M."/>
        </authorList>
    </citation>
    <scope>NUCLEOTIDE SEQUENCE</scope>
    <source>
        <strain evidence="23">X5P6</strain>
    </source>
</reference>
<dbReference type="RefSeq" id="WP_353064606.1">
    <property type="nucleotide sequence ID" value="NZ_CP132942.1"/>
</dbReference>
<dbReference type="SUPFAM" id="SSF53187">
    <property type="entry name" value="Zn-dependent exopeptidases"/>
    <property type="match status" value="1"/>
</dbReference>
<reference evidence="23" key="1">
    <citation type="submission" date="2023-08" db="EMBL/GenBank/DDBJ databases">
        <authorList>
            <person name="Messyasz A."/>
            <person name="Mannisto M.K."/>
            <person name="Kerkhof L.J."/>
            <person name="Haggblom M."/>
        </authorList>
    </citation>
    <scope>NUCLEOTIDE SEQUENCE</scope>
    <source>
        <strain evidence="23">X5P6</strain>
    </source>
</reference>
<name>A0AAU7ZS35_9BACT</name>
<evidence type="ECO:0000256" key="12">
    <source>
        <dbReference type="ARBA" id="ARBA00022824"/>
    </source>
</evidence>
<feature type="chain" id="PRO_5043739511" description="Carboxypeptidase Q" evidence="21">
    <location>
        <begin position="27"/>
        <end position="595"/>
    </location>
</feature>
<keyword evidence="7" id="KW-0121">Carboxypeptidase</keyword>
<keyword evidence="9" id="KW-0479">Metal-binding</keyword>
<evidence type="ECO:0000256" key="3">
    <source>
        <dbReference type="ARBA" id="ARBA00004555"/>
    </source>
</evidence>
<dbReference type="GO" id="GO:0005764">
    <property type="term" value="C:lysosome"/>
    <property type="evidence" value="ECO:0007669"/>
    <property type="project" value="UniProtKB-SubCell"/>
</dbReference>
<evidence type="ECO:0000256" key="21">
    <source>
        <dbReference type="SAM" id="SignalP"/>
    </source>
</evidence>
<evidence type="ECO:0000256" key="6">
    <source>
        <dbReference type="ARBA" id="ARBA00022525"/>
    </source>
</evidence>
<dbReference type="GO" id="GO:0005576">
    <property type="term" value="C:extracellular region"/>
    <property type="evidence" value="ECO:0007669"/>
    <property type="project" value="UniProtKB-SubCell"/>
</dbReference>
<comment type="subunit">
    <text evidence="19">Homodimer. The monomeric form is inactive while the homodimer is active.</text>
</comment>
<evidence type="ECO:0000256" key="5">
    <source>
        <dbReference type="ARBA" id="ARBA00014116"/>
    </source>
</evidence>
<dbReference type="GO" id="GO:0046872">
    <property type="term" value="F:metal ion binding"/>
    <property type="evidence" value="ECO:0007669"/>
    <property type="project" value="UniProtKB-KW"/>
</dbReference>
<evidence type="ECO:0000256" key="17">
    <source>
        <dbReference type="ARBA" id="ARBA00023180"/>
    </source>
</evidence>
<dbReference type="InterPro" id="IPR007484">
    <property type="entry name" value="Peptidase_M28"/>
</dbReference>
<dbReference type="PANTHER" id="PTHR12053:SF3">
    <property type="entry name" value="CARBOXYPEPTIDASE Q"/>
    <property type="match status" value="1"/>
</dbReference>
<keyword evidence="12" id="KW-0256">Endoplasmic reticulum</keyword>
<evidence type="ECO:0000256" key="15">
    <source>
        <dbReference type="ARBA" id="ARBA00023049"/>
    </source>
</evidence>
<evidence type="ECO:0000256" key="13">
    <source>
        <dbReference type="ARBA" id="ARBA00022833"/>
    </source>
</evidence>
<evidence type="ECO:0000256" key="1">
    <source>
        <dbReference type="ARBA" id="ARBA00004240"/>
    </source>
</evidence>
<dbReference type="GO" id="GO:0006508">
    <property type="term" value="P:proteolysis"/>
    <property type="evidence" value="ECO:0007669"/>
    <property type="project" value="UniProtKB-KW"/>
</dbReference>
<evidence type="ECO:0000259" key="22">
    <source>
        <dbReference type="Pfam" id="PF04389"/>
    </source>
</evidence>
<gene>
    <name evidence="23" type="ORF">RBB77_02420</name>
</gene>
<keyword evidence="13" id="KW-0862">Zinc</keyword>
<evidence type="ECO:0000256" key="8">
    <source>
        <dbReference type="ARBA" id="ARBA00022670"/>
    </source>
</evidence>
<dbReference type="GO" id="GO:0070573">
    <property type="term" value="F:metallodipeptidase activity"/>
    <property type="evidence" value="ECO:0007669"/>
    <property type="project" value="InterPro"/>
</dbReference>
<keyword evidence="15" id="KW-0482">Metalloprotease</keyword>
<evidence type="ECO:0000256" key="10">
    <source>
        <dbReference type="ARBA" id="ARBA00022729"/>
    </source>
</evidence>
<keyword evidence="6" id="KW-0964">Secreted</keyword>
<keyword evidence="14" id="KW-0333">Golgi apparatus</keyword>
<evidence type="ECO:0000256" key="7">
    <source>
        <dbReference type="ARBA" id="ARBA00022645"/>
    </source>
</evidence>
<keyword evidence="16" id="KW-0865">Zymogen</keyword>
<evidence type="ECO:0000256" key="2">
    <source>
        <dbReference type="ARBA" id="ARBA00004371"/>
    </source>
</evidence>
<sequence>MSFARAFVRWGCCTAAIASLAVPSIAADKKTKDTAIETPSYYGPQPATENIDLTMYARIREEGFKHSHVMEFGGALADGIGPRLTGSPNMAKANAWTRDTLTKIGLENAHLEDWGEFGMGWQQINTWVRMVSPDPEPLWAQAAPWSPATNGPVTGEVVYMNVQEMGDLEKYKGTLKGKIVLLGAMRPTPDITEPLFHRYTDAELKEMETYESGGGRYTPGSPEFAKYVAERLKMADLRKAALKMMADEGSVAVITPSRDSTDGGGTGIIFDDNGANLARDAQKKENAVTIPNAVMMIEHYNRLGRLIENHVPVTLELNIETKFTGDHEHGFDTVAEIPGTDPKLKDQIVMVGGHLDSWISGTGATDNGAGSIVALEAVRILKSLGIKPKRTIRIALWSGEEQGLFGSLGYVKQHFGTFAEPKVPEPAYMPAFLRQRGPLSTTKEWETLDAYYNLDNGTGKVRGVYTQENWAIAPIFKQWIAPLADLGVTTISYRNTGGTDHLSFDAVGLPGFQYIQDPMDYETRTHHSDMDTYDRLHALDLEQAAVVEAIFLYNTSEREAMMPRKPFPHPELQKQMSAPIPGIYPNAVPAADAPK</sequence>
<protein>
    <recommendedName>
        <fullName evidence="5">Carboxypeptidase Q</fullName>
    </recommendedName>
    <alternativeName>
        <fullName evidence="20">Plasma glutamate carboxypeptidase</fullName>
    </alternativeName>
</protein>
<evidence type="ECO:0000256" key="9">
    <source>
        <dbReference type="ARBA" id="ARBA00022723"/>
    </source>
</evidence>
<keyword evidence="11" id="KW-0378">Hydrolase</keyword>
<evidence type="ECO:0000256" key="11">
    <source>
        <dbReference type="ARBA" id="ARBA00022801"/>
    </source>
</evidence>
<dbReference type="Gene3D" id="3.50.30.30">
    <property type="match status" value="1"/>
</dbReference>
<dbReference type="KEGG" id="tpsc:RBB77_02420"/>
<dbReference type="AlphaFoldDB" id="A0AAU7ZS35"/>
<organism evidence="23">
    <name type="scientific">Tunturiibacter psychrotolerans</name>
    <dbReference type="NCBI Taxonomy" id="3069686"/>
    <lineage>
        <taxon>Bacteria</taxon>
        <taxon>Pseudomonadati</taxon>
        <taxon>Acidobacteriota</taxon>
        <taxon>Terriglobia</taxon>
        <taxon>Terriglobales</taxon>
        <taxon>Acidobacteriaceae</taxon>
        <taxon>Tunturiibacter</taxon>
    </lineage>
</organism>
<keyword evidence="18" id="KW-0458">Lysosome</keyword>